<evidence type="ECO:0000256" key="3">
    <source>
        <dbReference type="ARBA" id="ARBA00004544"/>
    </source>
</evidence>
<proteinExistence type="inferred from homology"/>
<dbReference type="GO" id="GO:0005819">
    <property type="term" value="C:spindle"/>
    <property type="evidence" value="ECO:0007669"/>
    <property type="project" value="UniProtKB-SubCell"/>
</dbReference>
<dbReference type="InterPro" id="IPR036859">
    <property type="entry name" value="CAP-Gly_dom_sf"/>
</dbReference>
<protein>
    <recommendedName>
        <fullName evidence="15">CAP-Gly domain-containing protein</fullName>
    </recommendedName>
</protein>
<comment type="subcellular location">
    <subcellularLocation>
        <location evidence="3">Cytoplasm</location>
        <location evidence="3">Cell cortex</location>
    </subcellularLocation>
    <subcellularLocation>
        <location evidence="1">Cytoplasm</location>
        <location evidence="1">Cytoskeleton</location>
        <location evidence="1">Microtubule organizing center</location>
        <location evidence="1">Centrosome</location>
        <location evidence="1">Centriole</location>
    </subcellularLocation>
    <subcellularLocation>
        <location evidence="2">Cytoplasm</location>
        <location evidence="2">Cytoskeleton</location>
        <location evidence="2">Spindle</location>
    </subcellularLocation>
</comment>
<feature type="compositionally biased region" description="Polar residues" evidence="14">
    <location>
        <begin position="285"/>
        <end position="310"/>
    </location>
</feature>
<reference evidence="16 17" key="1">
    <citation type="journal article" date="2016" name="Sci. Rep.">
        <title>Peltaster fructicola genome reveals evolution from an invasive phytopathogen to an ectophytic parasite.</title>
        <authorList>
            <person name="Xu C."/>
            <person name="Chen H."/>
            <person name="Gleason M.L."/>
            <person name="Xu J.R."/>
            <person name="Liu H."/>
            <person name="Zhang R."/>
            <person name="Sun G."/>
        </authorList>
    </citation>
    <scope>NUCLEOTIDE SEQUENCE [LARGE SCALE GENOMIC DNA]</scope>
    <source>
        <strain evidence="16 17">LNHT1506</strain>
    </source>
</reference>
<dbReference type="GO" id="GO:0005874">
    <property type="term" value="C:microtubule"/>
    <property type="evidence" value="ECO:0007669"/>
    <property type="project" value="UniProtKB-KW"/>
</dbReference>
<keyword evidence="17" id="KW-1185">Reference proteome</keyword>
<dbReference type="SMART" id="SM01052">
    <property type="entry name" value="CAP_GLY"/>
    <property type="match status" value="1"/>
</dbReference>
<keyword evidence="12" id="KW-0131">Cell cycle</keyword>
<dbReference type="Pfam" id="PF01302">
    <property type="entry name" value="CAP_GLY"/>
    <property type="match status" value="1"/>
</dbReference>
<feature type="compositionally biased region" description="Low complexity" evidence="14">
    <location>
        <begin position="153"/>
        <end position="163"/>
    </location>
</feature>
<evidence type="ECO:0000256" key="4">
    <source>
        <dbReference type="ARBA" id="ARBA00011010"/>
    </source>
</evidence>
<evidence type="ECO:0000256" key="14">
    <source>
        <dbReference type="SAM" id="MobiDB-lite"/>
    </source>
</evidence>
<evidence type="ECO:0000256" key="9">
    <source>
        <dbReference type="ARBA" id="ARBA00023017"/>
    </source>
</evidence>
<dbReference type="GO" id="GO:0030286">
    <property type="term" value="C:dynein complex"/>
    <property type="evidence" value="ECO:0007669"/>
    <property type="project" value="UniProtKB-KW"/>
</dbReference>
<dbReference type="GO" id="GO:0051286">
    <property type="term" value="C:cell tip"/>
    <property type="evidence" value="ECO:0007669"/>
    <property type="project" value="TreeGrafter"/>
</dbReference>
<evidence type="ECO:0000256" key="7">
    <source>
        <dbReference type="ARBA" id="ARBA00022701"/>
    </source>
</evidence>
<dbReference type="Pfam" id="PF12455">
    <property type="entry name" value="Dynactin"/>
    <property type="match status" value="1"/>
</dbReference>
<dbReference type="PANTHER" id="PTHR18916">
    <property type="entry name" value="DYNACTIN 1-RELATED MICROTUBULE-BINDING"/>
    <property type="match status" value="1"/>
</dbReference>
<keyword evidence="6" id="KW-0132">Cell division</keyword>
<feature type="coiled-coil region" evidence="13">
    <location>
        <begin position="611"/>
        <end position="645"/>
    </location>
</feature>
<evidence type="ECO:0000256" key="2">
    <source>
        <dbReference type="ARBA" id="ARBA00004186"/>
    </source>
</evidence>
<keyword evidence="5" id="KW-0963">Cytoplasm</keyword>
<evidence type="ECO:0000256" key="10">
    <source>
        <dbReference type="ARBA" id="ARBA00023054"/>
    </source>
</evidence>
<feature type="compositionally biased region" description="Low complexity" evidence="14">
    <location>
        <begin position="172"/>
        <end position="210"/>
    </location>
</feature>
<sequence>MTSYSVGQKVELNDGRVARVRFVGTTSFQTGDWIGVELDEETGKNDGSVKGDRYFTCEQGHGMFVRPTGVRTVLEDAPKAVKRLSSANGTAAGAKVRPGSLHAAVNGVKKTDASHRRTSTISATPTPAARTSRLSSIRSPTKSPTKQLGINGSSSTSTSRTSTPPVAVARKPGAPLAARPRPSLAPGASVTHKATSTTRASRTSLAPATSQRAAPGSALARTAAPPSTVRQPLRKTAEEPEEHDFDDQNVTNDANEDQDDSQDADKITPLNFAPPSAPSIPPDQGRNTARRASSPSASVHSQRTVRGTGVSTRYVEELEAKIKLYERKRLEERDEKKTLDQARQERDKYQGIIEKLQKKYQPQQQEIVDLKKALAAAESKSVAVEDLQAEHDTIMEMATLDKEMAEETAEALKAELDALRSRLEEQELELEVLREENDEFSKDMSSEERTSAGWLQLEKENQRLRDALLRLRDLTQDREEELKSKIAELQSQVKDFEKLSSQLEDTKERLLISESNAEDLRQQLEAALGAEEMIEELTGRNMGLTGRIDELNNTIEDLENLRELNDELEINHIEAEKQLQEEIDFKDALIQDRDTLAKQQQSALDDADYTINRFRELVTQLQSDLQDMRASKQISETEAADLESRSRAMMDLNLRLQTSAAKTQVKTIELELRKMEADEAAEHLGIVQLFLPDSFQAERDSVLALLRFRRVSFKATLLQTFVKERMSSYGAHNREENVFASTEVYSSLTWISATADRFVKALCMCSMEEFAKYESAQYELDPVERALTTYIDAIRRDDVREDDMAKELQRSIAVMTHLASIHIGNELPNHADELTMKLSYLQSQLEGIASAFTGMKVLIEASQKPTDGESEDEDEADAGFIVARAEALSTQARSIRVVLGKTSRALSDLQDRHMTLEPGQTDSFDTTETLTQTISRYAVTVGEQLRSLFNEEGREEPVSAHEISSAIVKTATSSFDLPAPEAGPFSTVLGQLRALSDSVADLAALPNDLDHTVEVSRAPAPWVARAEQLKKHKLTAQDTEEMLARANESLRERDVTIRSKESELEEQSVRIEMLEARMREASKRSARVTELERAVHEAKDNERRAKQELERSKREATHELERVQEELARAAQRGKRGASVSQVDGNAMGPEAQLTMKRQEHQITSLESAVRYLKEENTRLQMPTRTAPQAASKSVAWLYEPLLKSKSEKQQRDAALQKTGREILQNLQAITLAPYHVDLTTLPENKLAWRSVKKSSRWQLERRKEEWATWQGWRDEFIHDVSMSRRGRQAAH</sequence>
<gene>
    <name evidence="16" type="ORF">AMS68_003521</name>
</gene>
<dbReference type="PROSITE" id="PS00845">
    <property type="entry name" value="CAP_GLY_1"/>
    <property type="match status" value="1"/>
</dbReference>
<organism evidence="16 17">
    <name type="scientific">Peltaster fructicola</name>
    <dbReference type="NCBI Taxonomy" id="286661"/>
    <lineage>
        <taxon>Eukaryota</taxon>
        <taxon>Fungi</taxon>
        <taxon>Dikarya</taxon>
        <taxon>Ascomycota</taxon>
        <taxon>Pezizomycotina</taxon>
        <taxon>Dothideomycetes</taxon>
        <taxon>Dothideomycetes incertae sedis</taxon>
        <taxon>Peltaster</taxon>
    </lineage>
</organism>
<dbReference type="GO" id="GO:0000132">
    <property type="term" value="P:establishment of mitotic spindle orientation"/>
    <property type="evidence" value="ECO:0007669"/>
    <property type="project" value="TreeGrafter"/>
</dbReference>
<dbReference type="PANTHER" id="PTHR18916:SF6">
    <property type="entry name" value="DYNACTIN SUBUNIT 1"/>
    <property type="match status" value="1"/>
</dbReference>
<dbReference type="SUPFAM" id="SSF74924">
    <property type="entry name" value="Cap-Gly domain"/>
    <property type="match status" value="1"/>
</dbReference>
<dbReference type="InterPro" id="IPR022157">
    <property type="entry name" value="Dynactin"/>
</dbReference>
<feature type="region of interest" description="Disordered" evidence="14">
    <location>
        <begin position="1097"/>
        <end position="1119"/>
    </location>
</feature>
<dbReference type="InterPro" id="IPR000938">
    <property type="entry name" value="CAP-Gly_domain"/>
</dbReference>
<evidence type="ECO:0000256" key="8">
    <source>
        <dbReference type="ARBA" id="ARBA00022776"/>
    </source>
</evidence>
<dbReference type="Proteomes" id="UP000503462">
    <property type="component" value="Chromosome 2"/>
</dbReference>
<evidence type="ECO:0000256" key="11">
    <source>
        <dbReference type="ARBA" id="ARBA00023212"/>
    </source>
</evidence>
<evidence type="ECO:0000259" key="15">
    <source>
        <dbReference type="PROSITE" id="PS50245"/>
    </source>
</evidence>
<evidence type="ECO:0000313" key="16">
    <source>
        <dbReference type="EMBL" id="QIW98003.1"/>
    </source>
</evidence>
<keyword evidence="7" id="KW-0493">Microtubule</keyword>
<feature type="domain" description="CAP-Gly" evidence="15">
    <location>
        <begin position="24"/>
        <end position="66"/>
    </location>
</feature>
<evidence type="ECO:0000256" key="13">
    <source>
        <dbReference type="SAM" id="Coils"/>
    </source>
</evidence>
<accession>A0A6H0XTE1</accession>
<dbReference type="Gene3D" id="2.30.30.190">
    <property type="entry name" value="CAP Gly-rich-like domain"/>
    <property type="match status" value="1"/>
</dbReference>
<keyword evidence="10 13" id="KW-0175">Coiled coil</keyword>
<evidence type="ECO:0000256" key="6">
    <source>
        <dbReference type="ARBA" id="ARBA00022618"/>
    </source>
</evidence>
<feature type="region of interest" description="Disordered" evidence="14">
    <location>
        <begin position="1127"/>
        <end position="1146"/>
    </location>
</feature>
<dbReference type="GO" id="GO:0000743">
    <property type="term" value="P:nuclear migration involved in conjugation with cellular fusion"/>
    <property type="evidence" value="ECO:0007669"/>
    <property type="project" value="TreeGrafter"/>
</dbReference>
<evidence type="ECO:0000256" key="12">
    <source>
        <dbReference type="ARBA" id="ARBA00023306"/>
    </source>
</evidence>
<keyword evidence="8" id="KW-0498">Mitosis</keyword>
<keyword evidence="11" id="KW-0206">Cytoskeleton</keyword>
<evidence type="ECO:0000256" key="1">
    <source>
        <dbReference type="ARBA" id="ARBA00004114"/>
    </source>
</evidence>
<dbReference type="GO" id="GO:0005816">
    <property type="term" value="C:spindle pole body"/>
    <property type="evidence" value="ECO:0007669"/>
    <property type="project" value="TreeGrafter"/>
</dbReference>
<dbReference type="OrthoDB" id="2130750at2759"/>
<name>A0A6H0XTE1_9PEZI</name>
<feature type="compositionally biased region" description="Polar residues" evidence="14">
    <location>
        <begin position="134"/>
        <end position="152"/>
    </location>
</feature>
<dbReference type="GO" id="GO:0005814">
    <property type="term" value="C:centriole"/>
    <property type="evidence" value="ECO:0007669"/>
    <property type="project" value="UniProtKB-SubCell"/>
</dbReference>
<feature type="coiled-coil region" evidence="13">
    <location>
        <begin position="315"/>
        <end position="581"/>
    </location>
</feature>
<dbReference type="EMBL" id="CP051140">
    <property type="protein sequence ID" value="QIW98003.1"/>
    <property type="molecule type" value="Genomic_DNA"/>
</dbReference>
<evidence type="ECO:0000313" key="17">
    <source>
        <dbReference type="Proteomes" id="UP000503462"/>
    </source>
</evidence>
<dbReference type="GO" id="GO:0051301">
    <property type="term" value="P:cell division"/>
    <property type="evidence" value="ECO:0007669"/>
    <property type="project" value="UniProtKB-KW"/>
</dbReference>
<feature type="compositionally biased region" description="Low complexity" evidence="14">
    <location>
        <begin position="119"/>
        <end position="133"/>
    </location>
</feature>
<evidence type="ECO:0000256" key="5">
    <source>
        <dbReference type="ARBA" id="ARBA00022490"/>
    </source>
</evidence>
<keyword evidence="9" id="KW-0243">Dynein</keyword>
<feature type="region of interest" description="Disordered" evidence="14">
    <location>
        <begin position="88"/>
        <end position="310"/>
    </location>
</feature>
<dbReference type="PROSITE" id="PS50245">
    <property type="entry name" value="CAP_GLY_2"/>
    <property type="match status" value="1"/>
</dbReference>
<comment type="similarity">
    <text evidence="4">Belongs to the dynactin 150 kDa subunit family.</text>
</comment>